<name>A0A7M3SVF9_9ACTN</name>
<dbReference type="RefSeq" id="WP_161926075.1">
    <property type="nucleotide sequence ID" value="NZ_BJOU01000001.1"/>
</dbReference>
<keyword evidence="2" id="KW-1185">Reference proteome</keyword>
<dbReference type="OrthoDB" id="4375564at2"/>
<protein>
    <recommendedName>
        <fullName evidence="3">Polyketide cyclase</fullName>
    </recommendedName>
</protein>
<accession>A0A7M3SVF9</accession>
<sequence>MWIYIAVAIVAIALLAGAGVLLLKVLASGKVGPNRFALTAPTDARRFLDRGAAWAVTAEVEVPRNVSVAWKQALNGPLIGLAPLYSGPSVDGATRTYRGVVAMTTSVVDIVGNQTMVAVGTGVSVPFVVKHIAEEVVVTARGADTSVVAYTVAVHPRFIGFLPLRWTAVFVRPFLAFALRRAF</sequence>
<comment type="caution">
    <text evidence="1">The sequence shown here is derived from an EMBL/GenBank/DDBJ whole genome shotgun (WGS) entry which is preliminary data.</text>
</comment>
<dbReference type="Proteomes" id="UP000444980">
    <property type="component" value="Unassembled WGS sequence"/>
</dbReference>
<dbReference type="EMBL" id="BJOU01000001">
    <property type="protein sequence ID" value="GED96633.1"/>
    <property type="molecule type" value="Genomic_DNA"/>
</dbReference>
<evidence type="ECO:0000313" key="1">
    <source>
        <dbReference type="EMBL" id="GED96633.1"/>
    </source>
</evidence>
<proteinExistence type="predicted"/>
<reference evidence="2" key="1">
    <citation type="submission" date="2019-06" db="EMBL/GenBank/DDBJ databases">
        <title>Gordonia isolated from sludge of a wastewater treatment plant.</title>
        <authorList>
            <person name="Tamura T."/>
            <person name="Aoyama K."/>
            <person name="Kang Y."/>
            <person name="Saito S."/>
            <person name="Akiyama N."/>
            <person name="Yazawa K."/>
            <person name="Gonoi T."/>
            <person name="Mikami Y."/>
        </authorList>
    </citation>
    <scope>NUCLEOTIDE SEQUENCE [LARGE SCALE GENOMIC DNA]</scope>
    <source>
        <strain evidence="2">NBRC 107697</strain>
    </source>
</reference>
<evidence type="ECO:0000313" key="2">
    <source>
        <dbReference type="Proteomes" id="UP000444980"/>
    </source>
</evidence>
<organism evidence="1 2">
    <name type="scientific">Gordonia crocea</name>
    <dbReference type="NCBI Taxonomy" id="589162"/>
    <lineage>
        <taxon>Bacteria</taxon>
        <taxon>Bacillati</taxon>
        <taxon>Actinomycetota</taxon>
        <taxon>Actinomycetes</taxon>
        <taxon>Mycobacteriales</taxon>
        <taxon>Gordoniaceae</taxon>
        <taxon>Gordonia</taxon>
    </lineage>
</organism>
<dbReference type="AlphaFoldDB" id="A0A7M3SVF9"/>
<evidence type="ECO:0008006" key="3">
    <source>
        <dbReference type="Google" id="ProtNLM"/>
    </source>
</evidence>
<gene>
    <name evidence="1" type="ORF">nbrc107697_06720</name>
</gene>